<protein>
    <recommendedName>
        <fullName evidence="8">Carbohydrate kinase</fullName>
    </recommendedName>
</protein>
<dbReference type="InterPro" id="IPR000577">
    <property type="entry name" value="Carb_kinase_FGGY"/>
</dbReference>
<accession>A0A2T2WUQ0</accession>
<proteinExistence type="inferred from homology"/>
<dbReference type="Pfam" id="PF00370">
    <property type="entry name" value="FGGY_N"/>
    <property type="match status" value="1"/>
</dbReference>
<evidence type="ECO:0000313" key="6">
    <source>
        <dbReference type="EMBL" id="PSR25964.1"/>
    </source>
</evidence>
<sequence length="474" mass="52045">MAIFIGLDIGTTQIKVVAINEKYEVLQQESILTPVDYDNYGRVHDAAHLVQSCQSIVRKVMQEQNKSQVKAVSIASVGEEGFFLDGSDKPLYPSIVWFEQRGGPSCDIWIREHPDAQSRTGLALKPSYSLFKWLWFKDTFPDVLKRATKWVSISDYIGFILSGVQCISFSQATRTYVFEPFSRSWISPWIDDVLPNGIDSLPSLAATGSVIGYTTSSTGDEWGIPSGVAIVVGGHDHPIGAIGGGVKNSTKILDSMGTAELMYWPVRNLKKPALGSYFMEQGYTGYPEGPYYLAAGTYTGMIIKTLCRLFGIDFETVYHMEFQKPLKSSELQVIPNALGGKPSFSILSLTDDISTHEIVVAAFEASAMVIKIVMEAMCGATPDYPQIIAIGGGASKAALQIKANVVQQPIYSTHGIEVVAFGAAKVAREAIVKDGGEALAYDATYPDPSFKEYYEEKITQFKANWLIVRKDGRR</sequence>
<dbReference type="GO" id="GO:0016301">
    <property type="term" value="F:kinase activity"/>
    <property type="evidence" value="ECO:0007669"/>
    <property type="project" value="UniProtKB-KW"/>
</dbReference>
<evidence type="ECO:0000313" key="7">
    <source>
        <dbReference type="Proteomes" id="UP000242699"/>
    </source>
</evidence>
<dbReference type="InterPro" id="IPR018484">
    <property type="entry name" value="FGGY_N"/>
</dbReference>
<organism evidence="6 7">
    <name type="scientific">Sulfobacillus benefaciens</name>
    <dbReference type="NCBI Taxonomy" id="453960"/>
    <lineage>
        <taxon>Bacteria</taxon>
        <taxon>Bacillati</taxon>
        <taxon>Bacillota</taxon>
        <taxon>Clostridia</taxon>
        <taxon>Eubacteriales</taxon>
        <taxon>Clostridiales Family XVII. Incertae Sedis</taxon>
        <taxon>Sulfobacillus</taxon>
    </lineage>
</organism>
<dbReference type="CDD" id="cd07773">
    <property type="entry name" value="ASKHA_NBD_FGGY_FK"/>
    <property type="match status" value="1"/>
</dbReference>
<evidence type="ECO:0000256" key="3">
    <source>
        <dbReference type="ARBA" id="ARBA00022777"/>
    </source>
</evidence>
<dbReference type="SUPFAM" id="SSF53067">
    <property type="entry name" value="Actin-like ATPase domain"/>
    <property type="match status" value="2"/>
</dbReference>
<feature type="domain" description="Carbohydrate kinase FGGY N-terminal" evidence="4">
    <location>
        <begin position="4"/>
        <end position="243"/>
    </location>
</feature>
<dbReference type="PIRSF" id="PIRSF000538">
    <property type="entry name" value="GlpK"/>
    <property type="match status" value="1"/>
</dbReference>
<dbReference type="InterPro" id="IPR043129">
    <property type="entry name" value="ATPase_NBD"/>
</dbReference>
<dbReference type="AlphaFoldDB" id="A0A2T2WUQ0"/>
<name>A0A2T2WUQ0_9FIRM</name>
<keyword evidence="2" id="KW-0808">Transferase</keyword>
<feature type="domain" description="Carbohydrate kinase FGGY C-terminal" evidence="5">
    <location>
        <begin position="346"/>
        <end position="427"/>
    </location>
</feature>
<evidence type="ECO:0000256" key="2">
    <source>
        <dbReference type="ARBA" id="ARBA00022679"/>
    </source>
</evidence>
<dbReference type="InterPro" id="IPR018485">
    <property type="entry name" value="FGGY_C"/>
</dbReference>
<keyword evidence="3" id="KW-0418">Kinase</keyword>
<evidence type="ECO:0008006" key="8">
    <source>
        <dbReference type="Google" id="ProtNLM"/>
    </source>
</evidence>
<gene>
    <name evidence="6" type="ORF">C7B43_15505</name>
</gene>
<comment type="similarity">
    <text evidence="1">Belongs to the FGGY kinase family.</text>
</comment>
<dbReference type="Proteomes" id="UP000242699">
    <property type="component" value="Unassembled WGS sequence"/>
</dbReference>
<dbReference type="PANTHER" id="PTHR43095:SF5">
    <property type="entry name" value="XYLULOSE KINASE"/>
    <property type="match status" value="1"/>
</dbReference>
<dbReference type="Gene3D" id="3.30.420.40">
    <property type="match status" value="2"/>
</dbReference>
<dbReference type="InterPro" id="IPR050406">
    <property type="entry name" value="FGGY_Carb_Kinase"/>
</dbReference>
<dbReference type="PANTHER" id="PTHR43095">
    <property type="entry name" value="SUGAR KINASE"/>
    <property type="match status" value="1"/>
</dbReference>
<dbReference type="EMBL" id="PXYT01000046">
    <property type="protein sequence ID" value="PSR25964.1"/>
    <property type="molecule type" value="Genomic_DNA"/>
</dbReference>
<reference evidence="6 7" key="1">
    <citation type="journal article" date="2014" name="BMC Genomics">
        <title>Comparison of environmental and isolate Sulfobacillus genomes reveals diverse carbon, sulfur, nitrogen, and hydrogen metabolisms.</title>
        <authorList>
            <person name="Justice N.B."/>
            <person name="Norman A."/>
            <person name="Brown C.T."/>
            <person name="Singh A."/>
            <person name="Thomas B.C."/>
            <person name="Banfield J.F."/>
        </authorList>
    </citation>
    <scope>NUCLEOTIDE SEQUENCE [LARGE SCALE GENOMIC DNA]</scope>
    <source>
        <strain evidence="6">AMDSBA1</strain>
    </source>
</reference>
<dbReference type="Pfam" id="PF02782">
    <property type="entry name" value="FGGY_C"/>
    <property type="match status" value="1"/>
</dbReference>
<evidence type="ECO:0000259" key="4">
    <source>
        <dbReference type="Pfam" id="PF00370"/>
    </source>
</evidence>
<comment type="caution">
    <text evidence="6">The sequence shown here is derived from an EMBL/GenBank/DDBJ whole genome shotgun (WGS) entry which is preliminary data.</text>
</comment>
<evidence type="ECO:0000259" key="5">
    <source>
        <dbReference type="Pfam" id="PF02782"/>
    </source>
</evidence>
<dbReference type="GO" id="GO:0005975">
    <property type="term" value="P:carbohydrate metabolic process"/>
    <property type="evidence" value="ECO:0007669"/>
    <property type="project" value="InterPro"/>
</dbReference>
<evidence type="ECO:0000256" key="1">
    <source>
        <dbReference type="ARBA" id="ARBA00009156"/>
    </source>
</evidence>